<evidence type="ECO:0000313" key="3">
    <source>
        <dbReference type="Proteomes" id="UP000444318"/>
    </source>
</evidence>
<evidence type="ECO:0000313" key="2">
    <source>
        <dbReference type="EMBL" id="MQA20528.1"/>
    </source>
</evidence>
<proteinExistence type="predicted"/>
<dbReference type="EMBL" id="WHUF01000003">
    <property type="protein sequence ID" value="MQA20528.1"/>
    <property type="molecule type" value="Genomic_DNA"/>
</dbReference>
<dbReference type="Proteomes" id="UP000444318">
    <property type="component" value="Unassembled WGS sequence"/>
</dbReference>
<accession>A0A843SDH1</accession>
<reference evidence="2 3" key="1">
    <citation type="submission" date="2019-10" db="EMBL/GenBank/DDBJ databases">
        <title>Two novel species isolated from a subtropical stream in China.</title>
        <authorList>
            <person name="Lu H."/>
        </authorList>
    </citation>
    <scope>NUCLEOTIDE SEQUENCE [LARGE SCALE GENOMIC DNA]</scope>
    <source>
        <strain evidence="2 3">FT103W</strain>
    </source>
</reference>
<dbReference type="Pfam" id="PF12412">
    <property type="entry name" value="DUF3667"/>
    <property type="match status" value="1"/>
</dbReference>
<dbReference type="RefSeq" id="WP_152805036.1">
    <property type="nucleotide sequence ID" value="NZ_WHUF01000003.1"/>
</dbReference>
<protein>
    <submittedName>
        <fullName evidence="2">DUF3667 domain-containing protein</fullName>
    </submittedName>
</protein>
<keyword evidence="1" id="KW-0472">Membrane</keyword>
<dbReference type="InterPro" id="IPR022134">
    <property type="entry name" value="DUF3667"/>
</dbReference>
<dbReference type="AlphaFoldDB" id="A0A843SDH1"/>
<keyword evidence="3" id="KW-1185">Reference proteome</keyword>
<name>A0A843SDH1_9BURK</name>
<comment type="caution">
    <text evidence="2">The sequence shown here is derived from an EMBL/GenBank/DDBJ whole genome shotgun (WGS) entry which is preliminary data.</text>
</comment>
<feature type="transmembrane region" description="Helical" evidence="1">
    <location>
        <begin position="239"/>
        <end position="256"/>
    </location>
</feature>
<sequence>MKLFSLGPQAHEVRPRHAGSCHDCAAPVDGKYCSRCGQSSHVHVASAGEFIHHFIGHFIAAESKLWRTFGDLLRRPGQLTVDFICGRRMRHIDPLRLLLTVSMLVFGALKLQTHLVENNQHESKPATAQTQDAKPSEKPLTTKLTVAVFERLSPTFRTHLDEYEALPEEKKSSVLWHNWLKLGPTLILCLIPVVALFLKLLNAGTGWRYGEHLVFSMHLQTFALLDFLAWMLLAEVTEYAAPIALLALAVYMMFAMRRMYGGSWLVLAVRWGALVYLEVKAFLLMSLIAFFISLM</sequence>
<organism evidence="2 3">
    <name type="scientific">Rugamonas rivuli</name>
    <dbReference type="NCBI Taxonomy" id="2743358"/>
    <lineage>
        <taxon>Bacteria</taxon>
        <taxon>Pseudomonadati</taxon>
        <taxon>Pseudomonadota</taxon>
        <taxon>Betaproteobacteria</taxon>
        <taxon>Burkholderiales</taxon>
        <taxon>Oxalobacteraceae</taxon>
        <taxon>Telluria group</taxon>
        <taxon>Rugamonas</taxon>
    </lineage>
</organism>
<keyword evidence="1" id="KW-1133">Transmembrane helix</keyword>
<gene>
    <name evidence="2" type="ORF">GEV01_13490</name>
</gene>
<evidence type="ECO:0000256" key="1">
    <source>
        <dbReference type="SAM" id="Phobius"/>
    </source>
</evidence>
<feature type="transmembrane region" description="Helical" evidence="1">
    <location>
        <begin position="268"/>
        <end position="292"/>
    </location>
</feature>
<feature type="transmembrane region" description="Helical" evidence="1">
    <location>
        <begin position="182"/>
        <end position="201"/>
    </location>
</feature>
<keyword evidence="1" id="KW-0812">Transmembrane</keyword>